<organism evidence="6 7">
    <name type="scientific">Gnathostoma spinigerum</name>
    <dbReference type="NCBI Taxonomy" id="75299"/>
    <lineage>
        <taxon>Eukaryota</taxon>
        <taxon>Metazoa</taxon>
        <taxon>Ecdysozoa</taxon>
        <taxon>Nematoda</taxon>
        <taxon>Chromadorea</taxon>
        <taxon>Rhabditida</taxon>
        <taxon>Spirurina</taxon>
        <taxon>Gnathostomatomorpha</taxon>
        <taxon>Gnathostomatoidea</taxon>
        <taxon>Gnathostomatidae</taxon>
        <taxon>Gnathostoma</taxon>
    </lineage>
</organism>
<dbReference type="CDD" id="cd03127">
    <property type="entry name" value="tetraspanin_LEL"/>
    <property type="match status" value="1"/>
</dbReference>
<dbReference type="GO" id="GO:0016020">
    <property type="term" value="C:membrane"/>
    <property type="evidence" value="ECO:0007669"/>
    <property type="project" value="UniProtKB-SubCell"/>
</dbReference>
<dbReference type="AlphaFoldDB" id="A0ABD6EPE9"/>
<evidence type="ECO:0000256" key="4">
    <source>
        <dbReference type="ARBA" id="ARBA00023136"/>
    </source>
</evidence>
<keyword evidence="2 5" id="KW-0812">Transmembrane</keyword>
<keyword evidence="7" id="KW-1185">Reference proteome</keyword>
<proteinExistence type="predicted"/>
<evidence type="ECO:0000256" key="2">
    <source>
        <dbReference type="ARBA" id="ARBA00022692"/>
    </source>
</evidence>
<gene>
    <name evidence="6" type="ORF">AB6A40_008124</name>
</gene>
<feature type="transmembrane region" description="Helical" evidence="5">
    <location>
        <begin position="120"/>
        <end position="146"/>
    </location>
</feature>
<dbReference type="Proteomes" id="UP001608902">
    <property type="component" value="Unassembled WGS sequence"/>
</dbReference>
<dbReference type="EMBL" id="JBGFUD010007165">
    <property type="protein sequence ID" value="MFH4981415.1"/>
    <property type="molecule type" value="Genomic_DNA"/>
</dbReference>
<accession>A0ABD6EPE9</accession>
<sequence length="320" mass="36600">MRKPDEDVRPYRALPSEPPRTHFRAMRPLEDISSWPRYVLIACNITFMLTGVGILSLGIWLRADSRFRNFLSQRYRNVVEEAFWQAPTLFLFSYILIVIGSFLVILGSMGCCGAAARSKFVLIVFTVLLSVLMVAAVCSLVFAFYARDGIDVEVSDALIYMVQHYYQGPGIIQESLDQLQQSFRCCGNEGCSDFRAFRQDPPRTCDIRCDGCHYRIMLALRIGFSVLAVVFAVIILAQLVAIFLAIYYVLKKPKQGSALKDRQKDYMHHSCNYGGSINVEHDISGPEELYTEYTGRPASDYRYSQIHGDFSRHSRDYRRR</sequence>
<comment type="caution">
    <text evidence="6">The sequence shown here is derived from an EMBL/GenBank/DDBJ whole genome shotgun (WGS) entry which is preliminary data.</text>
</comment>
<keyword evidence="4 5" id="KW-0472">Membrane</keyword>
<dbReference type="Pfam" id="PF00335">
    <property type="entry name" value="Tetraspanin"/>
    <property type="match status" value="1"/>
</dbReference>
<evidence type="ECO:0000256" key="5">
    <source>
        <dbReference type="SAM" id="Phobius"/>
    </source>
</evidence>
<keyword evidence="3 5" id="KW-1133">Transmembrane helix</keyword>
<dbReference type="Gene3D" id="1.10.1450.10">
    <property type="entry name" value="Tetraspanin"/>
    <property type="match status" value="1"/>
</dbReference>
<dbReference type="PRINTS" id="PR00259">
    <property type="entry name" value="TMFOUR"/>
</dbReference>
<feature type="transmembrane region" description="Helical" evidence="5">
    <location>
        <begin position="83"/>
        <end position="108"/>
    </location>
</feature>
<reference evidence="6 7" key="1">
    <citation type="submission" date="2024-08" db="EMBL/GenBank/DDBJ databases">
        <title>Gnathostoma spinigerum genome.</title>
        <authorList>
            <person name="Gonzalez-Bertolin B."/>
            <person name="Monzon S."/>
            <person name="Zaballos A."/>
            <person name="Jimenez P."/>
            <person name="Dekumyoy P."/>
            <person name="Varona S."/>
            <person name="Cuesta I."/>
            <person name="Sumanam S."/>
            <person name="Adisakwattana P."/>
            <person name="Gasser R.B."/>
            <person name="Hernandez-Gonzalez A."/>
            <person name="Young N.D."/>
            <person name="Perteguer M.J."/>
        </authorList>
    </citation>
    <scope>NUCLEOTIDE SEQUENCE [LARGE SCALE GENOMIC DNA]</scope>
    <source>
        <strain evidence="6">AL3</strain>
        <tissue evidence="6">Liver</tissue>
    </source>
</reference>
<evidence type="ECO:0000256" key="1">
    <source>
        <dbReference type="ARBA" id="ARBA00004141"/>
    </source>
</evidence>
<evidence type="ECO:0000313" key="6">
    <source>
        <dbReference type="EMBL" id="MFH4981415.1"/>
    </source>
</evidence>
<dbReference type="InterPro" id="IPR018499">
    <property type="entry name" value="Tetraspanin/Peripherin"/>
</dbReference>
<feature type="transmembrane region" description="Helical" evidence="5">
    <location>
        <begin position="38"/>
        <end position="63"/>
    </location>
</feature>
<dbReference type="PANTHER" id="PTHR19282">
    <property type="entry name" value="TETRASPANIN"/>
    <property type="match status" value="1"/>
</dbReference>
<comment type="subcellular location">
    <subcellularLocation>
        <location evidence="1">Membrane</location>
        <topology evidence="1">Multi-pass membrane protein</topology>
    </subcellularLocation>
</comment>
<dbReference type="SUPFAM" id="SSF48652">
    <property type="entry name" value="Tetraspanin"/>
    <property type="match status" value="1"/>
</dbReference>
<protein>
    <recommendedName>
        <fullName evidence="8">Tetraspanin</fullName>
    </recommendedName>
</protein>
<dbReference type="InterPro" id="IPR008952">
    <property type="entry name" value="Tetraspanin_EC2_sf"/>
</dbReference>
<dbReference type="PANTHER" id="PTHR19282:SF252">
    <property type="entry name" value="TETRASPANIN"/>
    <property type="match status" value="1"/>
</dbReference>
<feature type="transmembrane region" description="Helical" evidence="5">
    <location>
        <begin position="224"/>
        <end position="250"/>
    </location>
</feature>
<evidence type="ECO:0008006" key="8">
    <source>
        <dbReference type="Google" id="ProtNLM"/>
    </source>
</evidence>
<evidence type="ECO:0000313" key="7">
    <source>
        <dbReference type="Proteomes" id="UP001608902"/>
    </source>
</evidence>
<name>A0ABD6EPE9_9BILA</name>
<evidence type="ECO:0000256" key="3">
    <source>
        <dbReference type="ARBA" id="ARBA00022989"/>
    </source>
</evidence>